<keyword evidence="3" id="KW-1185">Reference proteome</keyword>
<gene>
    <name evidence="2" type="ORF">OUZ56_000756</name>
</gene>
<sequence length="67" mass="7128">MEPSGGAVSFNTYLVRPRTGTDANELQDAPVGPGPASRLFTNTPPAAGGLSWYSSEDEAEKEKNEEE</sequence>
<evidence type="ECO:0000313" key="3">
    <source>
        <dbReference type="Proteomes" id="UP001234178"/>
    </source>
</evidence>
<reference evidence="2 3" key="1">
    <citation type="journal article" date="2023" name="Nucleic Acids Res.">
        <title>The hologenome of Daphnia magna reveals possible DNA methylation and microbiome-mediated evolution of the host genome.</title>
        <authorList>
            <person name="Chaturvedi A."/>
            <person name="Li X."/>
            <person name="Dhandapani V."/>
            <person name="Marshall H."/>
            <person name="Kissane S."/>
            <person name="Cuenca-Cambronero M."/>
            <person name="Asole G."/>
            <person name="Calvet F."/>
            <person name="Ruiz-Romero M."/>
            <person name="Marangio P."/>
            <person name="Guigo R."/>
            <person name="Rago D."/>
            <person name="Mirbahai L."/>
            <person name="Eastwood N."/>
            <person name="Colbourne J.K."/>
            <person name="Zhou J."/>
            <person name="Mallon E."/>
            <person name="Orsini L."/>
        </authorList>
    </citation>
    <scope>NUCLEOTIDE SEQUENCE [LARGE SCALE GENOMIC DNA]</scope>
    <source>
        <strain evidence="2">LRV0_1</strain>
    </source>
</reference>
<evidence type="ECO:0000256" key="1">
    <source>
        <dbReference type="SAM" id="MobiDB-lite"/>
    </source>
</evidence>
<feature type="region of interest" description="Disordered" evidence="1">
    <location>
        <begin position="1"/>
        <end position="67"/>
    </location>
</feature>
<protein>
    <submittedName>
        <fullName evidence="2">Uncharacterized protein</fullName>
    </submittedName>
</protein>
<dbReference type="Proteomes" id="UP001234178">
    <property type="component" value="Unassembled WGS sequence"/>
</dbReference>
<proteinExistence type="predicted"/>
<evidence type="ECO:0000313" key="2">
    <source>
        <dbReference type="EMBL" id="KAK4018711.1"/>
    </source>
</evidence>
<comment type="caution">
    <text evidence="2">The sequence shown here is derived from an EMBL/GenBank/DDBJ whole genome shotgun (WGS) entry which is preliminary data.</text>
</comment>
<accession>A0ABR0A0N2</accession>
<organism evidence="2 3">
    <name type="scientific">Daphnia magna</name>
    <dbReference type="NCBI Taxonomy" id="35525"/>
    <lineage>
        <taxon>Eukaryota</taxon>
        <taxon>Metazoa</taxon>
        <taxon>Ecdysozoa</taxon>
        <taxon>Arthropoda</taxon>
        <taxon>Crustacea</taxon>
        <taxon>Branchiopoda</taxon>
        <taxon>Diplostraca</taxon>
        <taxon>Cladocera</taxon>
        <taxon>Anomopoda</taxon>
        <taxon>Daphniidae</taxon>
        <taxon>Daphnia</taxon>
    </lineage>
</organism>
<dbReference type="EMBL" id="JAOYFB010000036">
    <property type="protein sequence ID" value="KAK4018711.1"/>
    <property type="molecule type" value="Genomic_DNA"/>
</dbReference>
<name>A0ABR0A0N2_9CRUS</name>